<accession>A0AAD1VLE3</accession>
<dbReference type="AlphaFoldDB" id="A0AAD1VLE3"/>
<protein>
    <submittedName>
        <fullName evidence="1">Uncharacterized protein</fullName>
    </submittedName>
</protein>
<feature type="non-terminal residue" evidence="1">
    <location>
        <position position="191"/>
    </location>
</feature>
<organism evidence="1 2">
    <name type="scientific">Pelobates cultripes</name>
    <name type="common">Western spadefoot toad</name>
    <dbReference type="NCBI Taxonomy" id="61616"/>
    <lineage>
        <taxon>Eukaryota</taxon>
        <taxon>Metazoa</taxon>
        <taxon>Chordata</taxon>
        <taxon>Craniata</taxon>
        <taxon>Vertebrata</taxon>
        <taxon>Euteleostomi</taxon>
        <taxon>Amphibia</taxon>
        <taxon>Batrachia</taxon>
        <taxon>Anura</taxon>
        <taxon>Pelobatoidea</taxon>
        <taxon>Pelobatidae</taxon>
        <taxon>Pelobates</taxon>
    </lineage>
</organism>
<evidence type="ECO:0000313" key="2">
    <source>
        <dbReference type="Proteomes" id="UP001295444"/>
    </source>
</evidence>
<keyword evidence="2" id="KW-1185">Reference proteome</keyword>
<evidence type="ECO:0000313" key="1">
    <source>
        <dbReference type="EMBL" id="CAH2223962.1"/>
    </source>
</evidence>
<dbReference type="EMBL" id="OW240912">
    <property type="protein sequence ID" value="CAH2223962.1"/>
    <property type="molecule type" value="Genomic_DNA"/>
</dbReference>
<proteinExistence type="predicted"/>
<dbReference type="Proteomes" id="UP001295444">
    <property type="component" value="Chromosome 01"/>
</dbReference>
<reference evidence="1" key="1">
    <citation type="submission" date="2022-03" db="EMBL/GenBank/DDBJ databases">
        <authorList>
            <person name="Alioto T."/>
            <person name="Alioto T."/>
            <person name="Gomez Garrido J."/>
        </authorList>
    </citation>
    <scope>NUCLEOTIDE SEQUENCE</scope>
</reference>
<gene>
    <name evidence="1" type="ORF">PECUL_23A023891</name>
</gene>
<name>A0AAD1VLE3_PELCU</name>
<sequence length="191" mass="21322">MEGRHVCSERCKDHEWSKSGVVRSLKYTCDRATDKWENWARSRSPPGPLALQLSALAGESLVPTSLDFKVPQTISGEEGAIYSPEEAETEMEGDVPKVPTQPHILKSIVTTKMAVTTDVNTTTTKMATTTSNMASTNIEKKYFYYSSNPNMPPEMSSVLPASADMLIDLIKNKRLEIRNDFKKDFEAIYGH</sequence>